<keyword evidence="1" id="KW-1133">Transmembrane helix</keyword>
<feature type="transmembrane region" description="Helical" evidence="1">
    <location>
        <begin position="12"/>
        <end position="31"/>
    </location>
</feature>
<feature type="transmembrane region" description="Helical" evidence="1">
    <location>
        <begin position="66"/>
        <end position="83"/>
    </location>
</feature>
<keyword evidence="3" id="KW-1185">Reference proteome</keyword>
<sequence>MDLDKIANFITPFRLVSLMGIIMIGIGFLHMDQRDNILQFIFGIPLAAGMLGFDYLMRRATRNNTLYLWIVEAVIVAFMWYGFNHS</sequence>
<feature type="transmembrane region" description="Helical" evidence="1">
    <location>
        <begin position="37"/>
        <end position="57"/>
    </location>
</feature>
<keyword evidence="1" id="KW-0812">Transmembrane</keyword>
<evidence type="ECO:0000313" key="3">
    <source>
        <dbReference type="Proteomes" id="UP000033054"/>
    </source>
</evidence>
<dbReference type="KEGG" id="srd:SD10_06825"/>
<dbReference type="RefSeq" id="WP_046376267.1">
    <property type="nucleotide sequence ID" value="NZ_CP010429.1"/>
</dbReference>
<proteinExistence type="predicted"/>
<name>A0A0E3ZUT7_9BACT</name>
<dbReference type="EMBL" id="CP010429">
    <property type="protein sequence ID" value="AKD54665.1"/>
    <property type="molecule type" value="Genomic_DNA"/>
</dbReference>
<dbReference type="HOGENOM" id="CLU_188303_0_0_10"/>
<dbReference type="AlphaFoldDB" id="A0A0E3ZUT7"/>
<gene>
    <name evidence="2" type="ORF">SD10_06825</name>
</gene>
<protein>
    <submittedName>
        <fullName evidence="2">Uncharacterized protein</fullName>
    </submittedName>
</protein>
<accession>A0A0E3ZUT7</accession>
<dbReference type="Proteomes" id="UP000033054">
    <property type="component" value="Chromosome"/>
</dbReference>
<organism evidence="2 3">
    <name type="scientific">Spirosoma radiotolerans</name>
    <dbReference type="NCBI Taxonomy" id="1379870"/>
    <lineage>
        <taxon>Bacteria</taxon>
        <taxon>Pseudomonadati</taxon>
        <taxon>Bacteroidota</taxon>
        <taxon>Cytophagia</taxon>
        <taxon>Cytophagales</taxon>
        <taxon>Cytophagaceae</taxon>
        <taxon>Spirosoma</taxon>
    </lineage>
</organism>
<reference evidence="2 3" key="1">
    <citation type="journal article" date="2014" name="Curr. Microbiol.">
        <title>Spirosoma radiotolerans sp. nov., a gamma-radiation-resistant bacterium isolated from gamma ray-irradiated soil.</title>
        <authorList>
            <person name="Lee J.J."/>
            <person name="Srinivasan S."/>
            <person name="Lim S."/>
            <person name="Joe M."/>
            <person name="Im S."/>
            <person name="Bae S.I."/>
            <person name="Park K.R."/>
            <person name="Han J.H."/>
            <person name="Park S.H."/>
            <person name="Joo B.M."/>
            <person name="Park S.J."/>
            <person name="Kim M.K."/>
        </authorList>
    </citation>
    <scope>NUCLEOTIDE SEQUENCE [LARGE SCALE GENOMIC DNA]</scope>
    <source>
        <strain evidence="2 3">DG5A</strain>
    </source>
</reference>
<evidence type="ECO:0000256" key="1">
    <source>
        <dbReference type="SAM" id="Phobius"/>
    </source>
</evidence>
<keyword evidence="1" id="KW-0472">Membrane</keyword>
<dbReference type="OrthoDB" id="963257at2"/>
<dbReference type="PATRIC" id="fig|1379870.5.peg.1484"/>
<evidence type="ECO:0000313" key="2">
    <source>
        <dbReference type="EMBL" id="AKD54665.1"/>
    </source>
</evidence>